<dbReference type="GO" id="GO:0008234">
    <property type="term" value="F:cysteine-type peptidase activity"/>
    <property type="evidence" value="ECO:0007669"/>
    <property type="project" value="InterPro"/>
</dbReference>
<accession>A0A1M7PWQ9</accession>
<gene>
    <name evidence="3" type="ORF">SAMN04488057_11193</name>
</gene>
<organism evidence="3 4">
    <name type="scientific">Cyclobacterium lianum</name>
    <dbReference type="NCBI Taxonomy" id="388280"/>
    <lineage>
        <taxon>Bacteria</taxon>
        <taxon>Pseudomonadati</taxon>
        <taxon>Bacteroidota</taxon>
        <taxon>Cytophagia</taxon>
        <taxon>Cytophagales</taxon>
        <taxon>Cyclobacteriaceae</taxon>
        <taxon>Cyclobacterium</taxon>
    </lineage>
</organism>
<dbReference type="STRING" id="388280.SAMN04488057_11193"/>
<dbReference type="CDD" id="cd02258">
    <property type="entry name" value="Peptidase_C25_N"/>
    <property type="match status" value="1"/>
</dbReference>
<dbReference type="AlphaFoldDB" id="A0A1M7PWQ9"/>
<dbReference type="InterPro" id="IPR029030">
    <property type="entry name" value="Caspase-like_dom_sf"/>
</dbReference>
<protein>
    <submittedName>
        <fullName evidence="3">Peptidase family C25</fullName>
    </submittedName>
</protein>
<proteinExistence type="predicted"/>
<dbReference type="GO" id="GO:0006508">
    <property type="term" value="P:proteolysis"/>
    <property type="evidence" value="ECO:0007669"/>
    <property type="project" value="InterPro"/>
</dbReference>
<dbReference type="Gene3D" id="3.40.50.10390">
    <property type="entry name" value="Gingipain r, domain 1"/>
    <property type="match status" value="1"/>
</dbReference>
<reference evidence="3 4" key="1">
    <citation type="submission" date="2016-11" db="EMBL/GenBank/DDBJ databases">
        <authorList>
            <person name="Jaros S."/>
            <person name="Januszkiewicz K."/>
            <person name="Wedrychowicz H."/>
        </authorList>
    </citation>
    <scope>NUCLEOTIDE SEQUENCE [LARGE SCALE GENOMIC DNA]</scope>
    <source>
        <strain evidence="3 4">CGMCC 1.6102</strain>
    </source>
</reference>
<dbReference type="InterPro" id="IPR001769">
    <property type="entry name" value="Gingipain"/>
</dbReference>
<dbReference type="NCBIfam" id="NF033707">
    <property type="entry name" value="T9SS_sortase"/>
    <property type="match status" value="1"/>
</dbReference>
<evidence type="ECO:0000313" key="4">
    <source>
        <dbReference type="Proteomes" id="UP000184513"/>
    </source>
</evidence>
<dbReference type="Proteomes" id="UP000184513">
    <property type="component" value="Unassembled WGS sequence"/>
</dbReference>
<dbReference type="RefSeq" id="WP_073095941.1">
    <property type="nucleotide sequence ID" value="NZ_FRCY01000011.1"/>
</dbReference>
<sequence>MRGKPDLATKSPLIILIFLLAGSPLFSQQFLKFPISSEGVYRLSQEQASAWGLGDLDQISILGVPGMLPQILDSTAFECREVPQKRIGNSLYFFLAQADQIQMTEGKPSLTPHVFTDTLYYLIQTGSAPENQVRTSATASVRETGTFSNPPLFRYSHFKIEEDNLLTSGRDWYGYRTFSNNSKTIALPKPDVRPDGRVVIVSEVLSQSFGESVFRFALNGESIGEIALPSIPDSRYAIKGREATYATQAAFPESGDQLSFRFTYLSTNPNGAGFLKYVLLGFPYTGREWEPGVYYNPSGATFFANTALMHFWDISRFYEVKEVEASPGLPLQAEKLVVFDPEHTAEIPRPEAVRDRSQLISGYPELLIISPDYLMSQAQRLADFKNNLGLPTAVVGLQDIYDTYGYGNPDITSIRNFLAQQWQEGRTLKNVLLFGKGTFDYKNKLGGRPNLVPTYSSRNSLNPLTTYGSDDYYGFLELGKGQWEETDSGDHLLDIGVGRIPAINVREAAIAVDKIIHYQSRNEGQWKRRLLFVADDGDNHIHLDDAENHSSYLNRQHPEFEIRKLYLDSYAQPHGENRQTAPMAREALARELQDGLLLVNYIGHGNELTWAAENLFSASDIADWPDSDHYPIFVTATCEFGRHDSPFIRSGAEELLFALNKGAIAVLTTGRPVFSSVNYALNKAFIEAVFSENGNLSLGEIFKLTKNNSLNGSLNRNFSLLGDPSIHTDLPDLDSKTTSWRSLTTSMEIDTLAGLHQLAYSGEIQDPLTGARINQFDGDYEIRIESYPRKTQTLGDESPPTSYLSYNQALFRGKGKVKNGFFQGELMLGKLDTNAVVTGRIKLYAVDDNRETEAFGGMDVPLGLDTGSITPEHEGPHMEVAFYDSLANPTVIPSRQSNVWLFLRDTSGILIDRPEGIHYRLNGGEPESLTDRYTALAGSFRQGYVKFMIEDLQEGKNRLVFAAKDLQGNERQLVSNIEVRGSLQMQLEEVLPFPNPASEQVGFRVTHNRPGENLILKLNVFSNSGGEIFSLQRRFPKAERSLKDIQWIFLQSKTKYPAKGTYLYEINLQSEEDGASERKGGKIIIQ</sequence>
<dbReference type="EMBL" id="FRCY01000011">
    <property type="protein sequence ID" value="SHN22096.1"/>
    <property type="molecule type" value="Genomic_DNA"/>
</dbReference>
<dbReference type="Gene3D" id="3.40.50.1460">
    <property type="match status" value="1"/>
</dbReference>
<evidence type="ECO:0000256" key="1">
    <source>
        <dbReference type="ARBA" id="ARBA00022729"/>
    </source>
</evidence>
<evidence type="ECO:0000313" key="3">
    <source>
        <dbReference type="EMBL" id="SHN22096.1"/>
    </source>
</evidence>
<name>A0A1M7PWQ9_9BACT</name>
<feature type="domain" description="Gingipain" evidence="2">
    <location>
        <begin position="367"/>
        <end position="726"/>
    </location>
</feature>
<keyword evidence="1" id="KW-0732">Signal</keyword>
<dbReference type="OrthoDB" id="9809780at2"/>
<keyword evidence="4" id="KW-1185">Reference proteome</keyword>
<dbReference type="SUPFAM" id="SSF52129">
    <property type="entry name" value="Caspase-like"/>
    <property type="match status" value="1"/>
</dbReference>
<dbReference type="Pfam" id="PF01364">
    <property type="entry name" value="Peptidase_C25"/>
    <property type="match status" value="1"/>
</dbReference>
<dbReference type="InterPro" id="IPR029031">
    <property type="entry name" value="Gingipain_N_sf"/>
</dbReference>
<evidence type="ECO:0000259" key="2">
    <source>
        <dbReference type="Pfam" id="PF01364"/>
    </source>
</evidence>